<evidence type="ECO:0000313" key="3">
    <source>
        <dbReference type="Proteomes" id="UP000290407"/>
    </source>
</evidence>
<evidence type="ECO:0000256" key="1">
    <source>
        <dbReference type="ARBA" id="ARBA00023118"/>
    </source>
</evidence>
<dbReference type="NCBIfam" id="TIGR01895">
    <property type="entry name" value="cas_Cas5t"/>
    <property type="match status" value="1"/>
</dbReference>
<gene>
    <name evidence="2" type="primary">cas5b</name>
    <name evidence="2" type="ORF">EQG79_04105</name>
</gene>
<reference evidence="2 3" key="1">
    <citation type="submission" date="2019-01" db="EMBL/GenBank/DDBJ databases">
        <title>Spirosoma flava sp. nov., a propanil-degrading bacterium isolated from herbicide-contaminated soil.</title>
        <authorList>
            <person name="Zhang L."/>
            <person name="Jiang J.-D."/>
        </authorList>
    </citation>
    <scope>NUCLEOTIDE SEQUENCE [LARGE SCALE GENOMIC DNA]</scope>
    <source>
        <strain evidence="2 3">TY50</strain>
    </source>
</reference>
<protein>
    <submittedName>
        <fullName evidence="2">Type I-B CRISPR-associated protein Cas5</fullName>
    </submittedName>
</protein>
<keyword evidence="3" id="KW-1185">Reference proteome</keyword>
<dbReference type="InterPro" id="IPR013337">
    <property type="entry name" value="CRISPR-assoc_prot_Cas5_Tneap"/>
</dbReference>
<dbReference type="Proteomes" id="UP000290407">
    <property type="component" value="Unassembled WGS sequence"/>
</dbReference>
<name>A0A4Q2UPF1_9BACT</name>
<dbReference type="Gene3D" id="3.30.70.2660">
    <property type="match status" value="1"/>
</dbReference>
<dbReference type="EMBL" id="SBLB01000001">
    <property type="protein sequence ID" value="RYC71334.1"/>
    <property type="molecule type" value="Genomic_DNA"/>
</dbReference>
<evidence type="ECO:0000313" key="2">
    <source>
        <dbReference type="EMBL" id="RYC71334.1"/>
    </source>
</evidence>
<dbReference type="AlphaFoldDB" id="A0A4Q2UPF1"/>
<comment type="caution">
    <text evidence="2">The sequence shown here is derived from an EMBL/GenBank/DDBJ whole genome shotgun (WGS) entry which is preliminary data.</text>
</comment>
<dbReference type="NCBIfam" id="TIGR02593">
    <property type="entry name" value="CRISPR_cas5"/>
    <property type="match status" value="1"/>
</dbReference>
<proteinExistence type="predicted"/>
<keyword evidence="1" id="KW-0051">Antiviral defense</keyword>
<dbReference type="RefSeq" id="WP_129600119.1">
    <property type="nucleotide sequence ID" value="NZ_SBLB01000001.1"/>
</dbReference>
<organism evidence="2 3">
    <name type="scientific">Spirosoma sordidisoli</name>
    <dbReference type="NCBI Taxonomy" id="2502893"/>
    <lineage>
        <taxon>Bacteria</taxon>
        <taxon>Pseudomonadati</taxon>
        <taxon>Bacteroidota</taxon>
        <taxon>Cytophagia</taxon>
        <taxon>Cytophagales</taxon>
        <taxon>Cytophagaceae</taxon>
        <taxon>Spirosoma</taxon>
    </lineage>
</organism>
<dbReference type="GO" id="GO:0051607">
    <property type="term" value="P:defense response to virus"/>
    <property type="evidence" value="ECO:0007669"/>
    <property type="project" value="UniProtKB-KW"/>
</dbReference>
<accession>A0A4Q2UPF1</accession>
<dbReference type="InterPro" id="IPR013422">
    <property type="entry name" value="CRISPR-assoc_prot_Cas5_N"/>
</dbReference>
<dbReference type="CDD" id="cd09693">
    <property type="entry name" value="Cas5_I"/>
    <property type="match status" value="1"/>
</dbReference>
<sequence>MQVHVVDISSWTASFRYPNLISGVQPTLEVPPVSTVLGLINAAAGQYLSHQELKLGYYFQFEAKASDLETIYQIDSNNGRATNNAKSNIIRREFLYNAKLKIYLTDKILADFFRQPYYPLVLGRMNDLATVDQITTVDLPEVAYSSRIAGQVIPFRENHLAGQIQALPKYFTDTFPRQNVGTEPYSVISYLTPVKGNLSAIHDEKVGKEGVDIYLHQLDFSEYD</sequence>